<name>A0A1C7N9I9_9FUNG</name>
<dbReference type="InterPro" id="IPR018961">
    <property type="entry name" value="DnaJ_homolog_subfam-C_membr-28"/>
</dbReference>
<keyword evidence="4" id="KW-1185">Reference proteome</keyword>
<dbReference type="OrthoDB" id="547796at2759"/>
<dbReference type="AlphaFoldDB" id="A0A1C7N9I9"/>
<feature type="compositionally biased region" description="Polar residues" evidence="1">
    <location>
        <begin position="55"/>
        <end position="64"/>
    </location>
</feature>
<proteinExistence type="predicted"/>
<dbReference type="InParanoid" id="A0A1C7N9I9"/>
<dbReference type="EMBL" id="LUGH01000362">
    <property type="protein sequence ID" value="OBZ85765.1"/>
    <property type="molecule type" value="Genomic_DNA"/>
</dbReference>
<gene>
    <name evidence="3" type="primary">Dnajc28</name>
    <name evidence="3" type="ORF">A0J61_06189</name>
</gene>
<sequence length="339" mass="39476">MSSSTRSAYLFRLHTCYNLFPSRQSLLRKSFYSTSQSPPRNIFEPSEEDKDEKATSITKKQQLPNDKPWDGDEPVSHSVLRMIMDKYRAPLRVEGAARRNIPQPQSNFDPSSFAPQKKEKSSQEKKIERDNQLRKRKQNRITSARDAAFDYAMDRKYPTTSSQSDTDWDEWETNPTLKGIEELGQLTDAKIRSARAKGAFDNLPGRGKPIETDPMLSNPFVDRTEYFMNRIIQRNGAAPPWVIMQQEVDIEVKSLRSQMSAALKRCIHDIRDRNSYLAKPSLIREFEKLEKSYFAKEVDRVNSKLKSYNVMCPSPVRKQLLELEKELEWTLEKLELERN</sequence>
<dbReference type="Pfam" id="PF09350">
    <property type="entry name" value="DJC28_CD"/>
    <property type="match status" value="1"/>
</dbReference>
<feature type="region of interest" description="Disordered" evidence="1">
    <location>
        <begin position="99"/>
        <end position="147"/>
    </location>
</feature>
<organism evidence="3 4">
    <name type="scientific">Choanephora cucurbitarum</name>
    <dbReference type="NCBI Taxonomy" id="101091"/>
    <lineage>
        <taxon>Eukaryota</taxon>
        <taxon>Fungi</taxon>
        <taxon>Fungi incertae sedis</taxon>
        <taxon>Mucoromycota</taxon>
        <taxon>Mucoromycotina</taxon>
        <taxon>Mucoromycetes</taxon>
        <taxon>Mucorales</taxon>
        <taxon>Mucorineae</taxon>
        <taxon>Choanephoraceae</taxon>
        <taxon>Choanephoroideae</taxon>
        <taxon>Choanephora</taxon>
    </lineage>
</organism>
<dbReference type="STRING" id="101091.A0A1C7N9I9"/>
<feature type="compositionally biased region" description="Polar residues" evidence="1">
    <location>
        <begin position="102"/>
        <end position="114"/>
    </location>
</feature>
<dbReference type="PANTHER" id="PTHR39394">
    <property type="entry name" value="YALI0E31793P"/>
    <property type="match status" value="1"/>
</dbReference>
<protein>
    <submittedName>
        <fullName evidence="3">DnaJ subfamily C member 28</fullName>
    </submittedName>
</protein>
<evidence type="ECO:0000259" key="2">
    <source>
        <dbReference type="Pfam" id="PF09350"/>
    </source>
</evidence>
<accession>A0A1C7N9I9</accession>
<dbReference type="Proteomes" id="UP000093000">
    <property type="component" value="Unassembled WGS sequence"/>
</dbReference>
<comment type="caution">
    <text evidence="3">The sequence shown here is derived from an EMBL/GenBank/DDBJ whole genome shotgun (WGS) entry which is preliminary data.</text>
</comment>
<evidence type="ECO:0000256" key="1">
    <source>
        <dbReference type="SAM" id="MobiDB-lite"/>
    </source>
</evidence>
<reference evidence="3 4" key="1">
    <citation type="submission" date="2016-03" db="EMBL/GenBank/DDBJ databases">
        <title>Choanephora cucurbitarum.</title>
        <authorList>
            <person name="Min B."/>
            <person name="Park H."/>
            <person name="Park J.-H."/>
            <person name="Shin H.-D."/>
            <person name="Choi I.-G."/>
        </authorList>
    </citation>
    <scope>NUCLEOTIDE SEQUENCE [LARGE SCALE GENOMIC DNA]</scope>
    <source>
        <strain evidence="3 4">KUS-F28377</strain>
    </source>
</reference>
<feature type="compositionally biased region" description="Basic and acidic residues" evidence="1">
    <location>
        <begin position="116"/>
        <end position="133"/>
    </location>
</feature>
<evidence type="ECO:0000313" key="4">
    <source>
        <dbReference type="Proteomes" id="UP000093000"/>
    </source>
</evidence>
<dbReference type="PANTHER" id="PTHR39394:SF1">
    <property type="entry name" value="DNAJ HOMOLOGUE SUBFAMILY C MEMBER 28 CONSERVED DOMAIN-CONTAINING PROTEIN"/>
    <property type="match status" value="1"/>
</dbReference>
<feature type="domain" description="DnaJ homologue subfamily C member 28 conserved" evidence="2">
    <location>
        <begin position="187"/>
        <end position="255"/>
    </location>
</feature>
<evidence type="ECO:0000313" key="3">
    <source>
        <dbReference type="EMBL" id="OBZ85765.1"/>
    </source>
</evidence>
<feature type="region of interest" description="Disordered" evidence="1">
    <location>
        <begin position="31"/>
        <end position="74"/>
    </location>
</feature>